<dbReference type="PROSITE" id="PS52015">
    <property type="entry name" value="TONB_CTD"/>
    <property type="match status" value="1"/>
</dbReference>
<evidence type="ECO:0000259" key="12">
    <source>
        <dbReference type="PROSITE" id="PS52015"/>
    </source>
</evidence>
<feature type="transmembrane region" description="Helical" evidence="11">
    <location>
        <begin position="45"/>
        <end position="67"/>
    </location>
</feature>
<feature type="compositionally biased region" description="Pro residues" evidence="10">
    <location>
        <begin position="116"/>
        <end position="137"/>
    </location>
</feature>
<keyword evidence="6 11" id="KW-0812">Transmembrane</keyword>
<dbReference type="Pfam" id="PF03544">
    <property type="entry name" value="TonB_C"/>
    <property type="match status" value="1"/>
</dbReference>
<dbReference type="GO" id="GO:0055085">
    <property type="term" value="P:transmembrane transport"/>
    <property type="evidence" value="ECO:0007669"/>
    <property type="project" value="InterPro"/>
</dbReference>
<evidence type="ECO:0000256" key="6">
    <source>
        <dbReference type="ARBA" id="ARBA00022692"/>
    </source>
</evidence>
<organism evidence="13 14">
    <name type="scientific">Acetobacter oeni</name>
    <dbReference type="NCBI Taxonomy" id="304077"/>
    <lineage>
        <taxon>Bacteria</taxon>
        <taxon>Pseudomonadati</taxon>
        <taxon>Pseudomonadota</taxon>
        <taxon>Alphaproteobacteria</taxon>
        <taxon>Acetobacterales</taxon>
        <taxon>Acetobacteraceae</taxon>
        <taxon>Acetobacter</taxon>
    </lineage>
</organism>
<evidence type="ECO:0000256" key="2">
    <source>
        <dbReference type="ARBA" id="ARBA00006555"/>
    </source>
</evidence>
<dbReference type="AlphaFoldDB" id="A0A511XJX9"/>
<evidence type="ECO:0000256" key="4">
    <source>
        <dbReference type="ARBA" id="ARBA00022475"/>
    </source>
</evidence>
<dbReference type="NCBIfam" id="TIGR01352">
    <property type="entry name" value="tonB_Cterm"/>
    <property type="match status" value="1"/>
</dbReference>
<evidence type="ECO:0000256" key="7">
    <source>
        <dbReference type="ARBA" id="ARBA00022927"/>
    </source>
</evidence>
<feature type="domain" description="TonB C-terminal" evidence="12">
    <location>
        <begin position="202"/>
        <end position="297"/>
    </location>
</feature>
<keyword evidence="3" id="KW-0813">Transport</keyword>
<comment type="caution">
    <text evidence="13">The sequence shown here is derived from an EMBL/GenBank/DDBJ whole genome shotgun (WGS) entry which is preliminary data.</text>
</comment>
<dbReference type="InterPro" id="IPR051045">
    <property type="entry name" value="TonB-dependent_transducer"/>
</dbReference>
<dbReference type="GO" id="GO:0015031">
    <property type="term" value="P:protein transport"/>
    <property type="evidence" value="ECO:0007669"/>
    <property type="project" value="UniProtKB-KW"/>
</dbReference>
<evidence type="ECO:0000256" key="8">
    <source>
        <dbReference type="ARBA" id="ARBA00022989"/>
    </source>
</evidence>
<evidence type="ECO:0000313" key="13">
    <source>
        <dbReference type="EMBL" id="GEN63255.1"/>
    </source>
</evidence>
<dbReference type="InterPro" id="IPR037682">
    <property type="entry name" value="TonB_C"/>
</dbReference>
<keyword evidence="8 11" id="KW-1133">Transmembrane helix</keyword>
<evidence type="ECO:0000256" key="3">
    <source>
        <dbReference type="ARBA" id="ARBA00022448"/>
    </source>
</evidence>
<evidence type="ECO:0000256" key="5">
    <source>
        <dbReference type="ARBA" id="ARBA00022519"/>
    </source>
</evidence>
<accession>A0A511XJX9</accession>
<evidence type="ECO:0000256" key="11">
    <source>
        <dbReference type="SAM" id="Phobius"/>
    </source>
</evidence>
<dbReference type="Gene3D" id="3.30.1150.10">
    <property type="match status" value="1"/>
</dbReference>
<dbReference type="PANTHER" id="PTHR33446">
    <property type="entry name" value="PROTEIN TONB-RELATED"/>
    <property type="match status" value="1"/>
</dbReference>
<evidence type="ECO:0000256" key="10">
    <source>
        <dbReference type="SAM" id="MobiDB-lite"/>
    </source>
</evidence>
<proteinExistence type="inferred from homology"/>
<protein>
    <submittedName>
        <fullName evidence="13">Protein TonB</fullName>
    </submittedName>
</protein>
<keyword evidence="14" id="KW-1185">Reference proteome</keyword>
<evidence type="ECO:0000256" key="9">
    <source>
        <dbReference type="ARBA" id="ARBA00023136"/>
    </source>
</evidence>
<keyword evidence="7" id="KW-0653">Protein transport</keyword>
<feature type="compositionally biased region" description="Low complexity" evidence="10">
    <location>
        <begin position="161"/>
        <end position="198"/>
    </location>
</feature>
<evidence type="ECO:0000313" key="14">
    <source>
        <dbReference type="Proteomes" id="UP000321746"/>
    </source>
</evidence>
<comment type="similarity">
    <text evidence="2">Belongs to the TonB family.</text>
</comment>
<dbReference type="SUPFAM" id="SSF74653">
    <property type="entry name" value="TolA/TonB C-terminal domain"/>
    <property type="match status" value="1"/>
</dbReference>
<gene>
    <name evidence="13" type="primary">tonB-1</name>
    <name evidence="13" type="ORF">AOE01nite_14790</name>
</gene>
<dbReference type="EMBL" id="BJYG01000017">
    <property type="protein sequence ID" value="GEN63255.1"/>
    <property type="molecule type" value="Genomic_DNA"/>
</dbReference>
<dbReference type="Proteomes" id="UP000321746">
    <property type="component" value="Unassembled WGS sequence"/>
</dbReference>
<dbReference type="GO" id="GO:0005886">
    <property type="term" value="C:plasma membrane"/>
    <property type="evidence" value="ECO:0007669"/>
    <property type="project" value="UniProtKB-SubCell"/>
</dbReference>
<reference evidence="13 14" key="1">
    <citation type="submission" date="2019-07" db="EMBL/GenBank/DDBJ databases">
        <title>Whole genome shotgun sequence of Acetobacter oeni NBRC 105207.</title>
        <authorList>
            <person name="Hosoyama A."/>
            <person name="Uohara A."/>
            <person name="Ohji S."/>
            <person name="Ichikawa N."/>
        </authorList>
    </citation>
    <scope>NUCLEOTIDE SEQUENCE [LARGE SCALE GENOMIC DNA]</scope>
    <source>
        <strain evidence="13 14">NBRC 105207</strain>
    </source>
</reference>
<feature type="region of interest" description="Disordered" evidence="10">
    <location>
        <begin position="96"/>
        <end position="203"/>
    </location>
</feature>
<name>A0A511XJX9_9PROT</name>
<keyword evidence="9 11" id="KW-0472">Membrane</keyword>
<sequence length="297" mass="31772">MTTRVSDQVGVPAASENIVAEHERKIVCFRDWHAANLRAAQKRDILLWGNSFLSVLALSGGTLWFIICLHPVVAALPEPVPAAIAIDMAPEPVSALMPPTDVAPGPQQTLSQSDPVPDPPPKITAPLSPAPNPPVPVPQAEKQKILKKKSRPSVQLQKRVSPQTPAAEATTAPPSAEALPAPVQAAPTPGSSSSPTSSDQVSWQGTLLARLEKYKRYPEEAQSARQEGTAFLHFSMNRKGHVISASIETSSGHSLLDQETMMLVHRAEPLPAPPDSIAGDPITLTVPVEFYLNQNPR</sequence>
<keyword evidence="4" id="KW-1003">Cell membrane</keyword>
<evidence type="ECO:0000256" key="1">
    <source>
        <dbReference type="ARBA" id="ARBA00004383"/>
    </source>
</evidence>
<dbReference type="InterPro" id="IPR006260">
    <property type="entry name" value="TonB/TolA_C"/>
</dbReference>
<comment type="subcellular location">
    <subcellularLocation>
        <location evidence="1">Cell inner membrane</location>
        <topology evidence="1">Single-pass membrane protein</topology>
        <orientation evidence="1">Periplasmic side</orientation>
    </subcellularLocation>
</comment>
<keyword evidence="5" id="KW-0997">Cell inner membrane</keyword>